<keyword evidence="2" id="KW-1185">Reference proteome</keyword>
<reference evidence="1" key="2">
    <citation type="journal article" date="2023" name="IMA Fungus">
        <title>Comparative genomic study of the Penicillium genus elucidates a diverse pangenome and 15 lateral gene transfer events.</title>
        <authorList>
            <person name="Petersen C."/>
            <person name="Sorensen T."/>
            <person name="Nielsen M.R."/>
            <person name="Sondergaard T.E."/>
            <person name="Sorensen J.L."/>
            <person name="Fitzpatrick D.A."/>
            <person name="Frisvad J.C."/>
            <person name="Nielsen K.L."/>
        </authorList>
    </citation>
    <scope>NUCLEOTIDE SEQUENCE</scope>
    <source>
        <strain evidence="1">IBT 29677</strain>
    </source>
</reference>
<sequence>MLHIWPEPWTFKQTIASLFTSEPSLQSQITQTDTWKEEGNYPMYNVWSPAFFGTTLPQPGTAPSKLTRNDLIVTRWKEDKEEEDTVSLEKEDITTLSFSSEDIIGTVDVDLPPMLCCKCCFRYRGCIRLANGERWRFTEELQEYFQFAREWGNVSSKIGGPGDLNQTRTTSISWYRYHDWIWPEGETKPELPFSTNKNTHICRVSLRAARSSASLSSKRDLQKNPTLAVMNEDGFIFLDTLPQGQGLEAGGLRDLIVLTGLAVANYEQRSGNKK</sequence>
<dbReference type="EMBL" id="JAPZBU010000004">
    <property type="protein sequence ID" value="KAJ5409045.1"/>
    <property type="molecule type" value="Genomic_DNA"/>
</dbReference>
<protein>
    <submittedName>
        <fullName evidence="1">Uncharacterized protein</fullName>
    </submittedName>
</protein>
<name>A0A9W9WAC4_9EURO</name>
<organism evidence="1 2">
    <name type="scientific">Penicillium cosmopolitanum</name>
    <dbReference type="NCBI Taxonomy" id="1131564"/>
    <lineage>
        <taxon>Eukaryota</taxon>
        <taxon>Fungi</taxon>
        <taxon>Dikarya</taxon>
        <taxon>Ascomycota</taxon>
        <taxon>Pezizomycotina</taxon>
        <taxon>Eurotiomycetes</taxon>
        <taxon>Eurotiomycetidae</taxon>
        <taxon>Eurotiales</taxon>
        <taxon>Aspergillaceae</taxon>
        <taxon>Penicillium</taxon>
    </lineage>
</organism>
<proteinExistence type="predicted"/>
<accession>A0A9W9WAC4</accession>
<reference evidence="1" key="1">
    <citation type="submission" date="2022-12" db="EMBL/GenBank/DDBJ databases">
        <authorList>
            <person name="Petersen C."/>
        </authorList>
    </citation>
    <scope>NUCLEOTIDE SEQUENCE</scope>
    <source>
        <strain evidence="1">IBT 29677</strain>
    </source>
</reference>
<dbReference type="AlphaFoldDB" id="A0A9W9WAC4"/>
<evidence type="ECO:0000313" key="2">
    <source>
        <dbReference type="Proteomes" id="UP001147747"/>
    </source>
</evidence>
<dbReference type="Proteomes" id="UP001147747">
    <property type="component" value="Unassembled WGS sequence"/>
</dbReference>
<dbReference type="GeneID" id="81366545"/>
<evidence type="ECO:0000313" key="1">
    <source>
        <dbReference type="EMBL" id="KAJ5409045.1"/>
    </source>
</evidence>
<gene>
    <name evidence="1" type="ORF">N7509_002928</name>
</gene>
<dbReference type="OrthoDB" id="4329799at2759"/>
<dbReference type="RefSeq" id="XP_056493360.1">
    <property type="nucleotide sequence ID" value="XM_056627565.1"/>
</dbReference>
<comment type="caution">
    <text evidence="1">The sequence shown here is derived from an EMBL/GenBank/DDBJ whole genome shotgun (WGS) entry which is preliminary data.</text>
</comment>